<organism evidence="1 3">
    <name type="scientific">Acetobacter cibinongensis</name>
    <dbReference type="NCBI Taxonomy" id="146475"/>
    <lineage>
        <taxon>Bacteria</taxon>
        <taxon>Pseudomonadati</taxon>
        <taxon>Pseudomonadota</taxon>
        <taxon>Alphaproteobacteria</taxon>
        <taxon>Acetobacterales</taxon>
        <taxon>Acetobacteraceae</taxon>
        <taxon>Acetobacter</taxon>
    </lineage>
</organism>
<dbReference type="STRING" id="1231339.Abci_014_007"/>
<protein>
    <submittedName>
        <fullName evidence="1">Uncharacterized protein</fullName>
    </submittedName>
</protein>
<reference evidence="2 4" key="2">
    <citation type="submission" date="2019-07" db="EMBL/GenBank/DDBJ databases">
        <title>Whole genome shotgun sequence of Acetobacter cibinongensis NBRC 16605.</title>
        <authorList>
            <person name="Hosoyama A."/>
            <person name="Uohara A."/>
            <person name="Ohji S."/>
            <person name="Ichikawa N."/>
        </authorList>
    </citation>
    <scope>NUCLEOTIDE SEQUENCE [LARGE SCALE GENOMIC DNA]</scope>
    <source>
        <strain evidence="2 4">NBRC 16605</strain>
    </source>
</reference>
<dbReference type="AlphaFoldDB" id="A0A0D6N4F3"/>
<accession>A0A0D6N4F3</accession>
<dbReference type="EMBL" id="BAMV01000014">
    <property type="protein sequence ID" value="GAN60595.1"/>
    <property type="molecule type" value="Genomic_DNA"/>
</dbReference>
<dbReference type="Proteomes" id="UP000032671">
    <property type="component" value="Unassembled WGS sequence"/>
</dbReference>
<evidence type="ECO:0000313" key="1">
    <source>
        <dbReference type="EMBL" id="GAN60595.1"/>
    </source>
</evidence>
<evidence type="ECO:0000313" key="4">
    <source>
        <dbReference type="Proteomes" id="UP000321891"/>
    </source>
</evidence>
<comment type="caution">
    <text evidence="1">The sequence shown here is derived from an EMBL/GenBank/DDBJ whole genome shotgun (WGS) entry which is preliminary data.</text>
</comment>
<evidence type="ECO:0000313" key="3">
    <source>
        <dbReference type="Proteomes" id="UP000032671"/>
    </source>
</evidence>
<reference evidence="1 3" key="1">
    <citation type="submission" date="2012-11" db="EMBL/GenBank/DDBJ databases">
        <title>Whole genome sequence of Acetobacter cibinongensis 4H-1.</title>
        <authorList>
            <person name="Azuma Y."/>
            <person name="Higashiura N."/>
            <person name="Hirakawa H."/>
            <person name="Matsushita K."/>
        </authorList>
    </citation>
    <scope>NUCLEOTIDE SEQUENCE [LARGE SCALE GENOMIC DNA]</scope>
    <source>
        <strain evidence="1 3">4H-1</strain>
    </source>
</reference>
<sequence>MMNTSIPVTTGKVIYLLAGRADTGQMCSRNKVSLPLQAQYCGQSTRLRGSTRPVGDRDKARRKRCQALDTVPEPLFHWGSARWNKLKGQDRD</sequence>
<dbReference type="Proteomes" id="UP000321891">
    <property type="component" value="Unassembled WGS sequence"/>
</dbReference>
<proteinExistence type="predicted"/>
<dbReference type="EMBL" id="BJVU01000013">
    <property type="protein sequence ID" value="GEL59793.1"/>
    <property type="molecule type" value="Genomic_DNA"/>
</dbReference>
<name>A0A0D6N4F3_9PROT</name>
<accession>A0A6N3STM1</accession>
<keyword evidence="4" id="KW-1185">Reference proteome</keyword>
<evidence type="ECO:0000313" key="2">
    <source>
        <dbReference type="EMBL" id="GEL59793.1"/>
    </source>
</evidence>
<gene>
    <name evidence="1" type="ORF">Abci_014_007</name>
    <name evidence="2" type="ORF">ACI01nite_23950</name>
</gene>